<dbReference type="EMBL" id="KN823166">
    <property type="protein sequence ID" value="KIO20660.1"/>
    <property type="molecule type" value="Genomic_DNA"/>
</dbReference>
<reference evidence="3" key="2">
    <citation type="submission" date="2015-01" db="EMBL/GenBank/DDBJ databases">
        <title>Evolutionary Origins and Diversification of the Mycorrhizal Mutualists.</title>
        <authorList>
            <consortium name="DOE Joint Genome Institute"/>
            <consortium name="Mycorrhizal Genomics Consortium"/>
            <person name="Kohler A."/>
            <person name="Kuo A."/>
            <person name="Nagy L.G."/>
            <person name="Floudas D."/>
            <person name="Copeland A."/>
            <person name="Barry K.W."/>
            <person name="Cichocki N."/>
            <person name="Veneault-Fourrey C."/>
            <person name="LaButti K."/>
            <person name="Lindquist E.A."/>
            <person name="Lipzen A."/>
            <person name="Lundell T."/>
            <person name="Morin E."/>
            <person name="Murat C."/>
            <person name="Riley R."/>
            <person name="Ohm R."/>
            <person name="Sun H."/>
            <person name="Tunlid A."/>
            <person name="Henrissat B."/>
            <person name="Grigoriev I.V."/>
            <person name="Hibbett D.S."/>
            <person name="Martin F."/>
        </authorList>
    </citation>
    <scope>NUCLEOTIDE SEQUENCE [LARGE SCALE GENOMIC DNA]</scope>
    <source>
        <strain evidence="3">MUT 4182</strain>
    </source>
</reference>
<dbReference type="Proteomes" id="UP000054248">
    <property type="component" value="Unassembled WGS sequence"/>
</dbReference>
<accession>A0A0C3PZ19</accession>
<name>A0A0C3PZ19_9AGAM</name>
<keyword evidence="3" id="KW-1185">Reference proteome</keyword>
<dbReference type="AlphaFoldDB" id="A0A0C3PZ19"/>
<evidence type="ECO:0000256" key="1">
    <source>
        <dbReference type="SAM" id="MobiDB-lite"/>
    </source>
</evidence>
<proteinExistence type="predicted"/>
<evidence type="ECO:0000313" key="3">
    <source>
        <dbReference type="Proteomes" id="UP000054248"/>
    </source>
</evidence>
<organism evidence="2 3">
    <name type="scientific">Tulasnella calospora MUT 4182</name>
    <dbReference type="NCBI Taxonomy" id="1051891"/>
    <lineage>
        <taxon>Eukaryota</taxon>
        <taxon>Fungi</taxon>
        <taxon>Dikarya</taxon>
        <taxon>Basidiomycota</taxon>
        <taxon>Agaricomycotina</taxon>
        <taxon>Agaricomycetes</taxon>
        <taxon>Cantharellales</taxon>
        <taxon>Tulasnellaceae</taxon>
        <taxon>Tulasnella</taxon>
    </lineage>
</organism>
<feature type="region of interest" description="Disordered" evidence="1">
    <location>
        <begin position="42"/>
        <end position="66"/>
    </location>
</feature>
<sequence>MTSPSQGCDRYRCDPNYELHPQSIPWLSTLKSGMRVVANELKSPVRPPKSPGNQGKHPSSPGLYES</sequence>
<reference evidence="2 3" key="1">
    <citation type="submission" date="2014-04" db="EMBL/GenBank/DDBJ databases">
        <authorList>
            <consortium name="DOE Joint Genome Institute"/>
            <person name="Kuo A."/>
            <person name="Girlanda M."/>
            <person name="Perotto S."/>
            <person name="Kohler A."/>
            <person name="Nagy L.G."/>
            <person name="Floudas D."/>
            <person name="Copeland A."/>
            <person name="Barry K.W."/>
            <person name="Cichocki N."/>
            <person name="Veneault-Fourrey C."/>
            <person name="LaButti K."/>
            <person name="Lindquist E.A."/>
            <person name="Lipzen A."/>
            <person name="Lundell T."/>
            <person name="Morin E."/>
            <person name="Murat C."/>
            <person name="Sun H."/>
            <person name="Tunlid A."/>
            <person name="Henrissat B."/>
            <person name="Grigoriev I.V."/>
            <person name="Hibbett D.S."/>
            <person name="Martin F."/>
            <person name="Nordberg H.P."/>
            <person name="Cantor M.N."/>
            <person name="Hua S.X."/>
        </authorList>
    </citation>
    <scope>NUCLEOTIDE SEQUENCE [LARGE SCALE GENOMIC DNA]</scope>
    <source>
        <strain evidence="2 3">MUT 4182</strain>
    </source>
</reference>
<evidence type="ECO:0000313" key="2">
    <source>
        <dbReference type="EMBL" id="KIO20660.1"/>
    </source>
</evidence>
<dbReference type="HOGENOM" id="CLU_2833048_0_0_1"/>
<protein>
    <submittedName>
        <fullName evidence="2">Uncharacterized protein</fullName>
    </submittedName>
</protein>
<gene>
    <name evidence="2" type="ORF">M407DRAFT_134590</name>
</gene>